<evidence type="ECO:0000256" key="3">
    <source>
        <dbReference type="SAM" id="SignalP"/>
    </source>
</evidence>
<evidence type="ECO:0000256" key="2">
    <source>
        <dbReference type="SAM" id="Phobius"/>
    </source>
</evidence>
<keyword evidence="2" id="KW-0812">Transmembrane</keyword>
<keyword evidence="3" id="KW-0732">Signal</keyword>
<accession>W9QQS8</accession>
<evidence type="ECO:0000313" key="4">
    <source>
        <dbReference type="EMBL" id="EXB36697.1"/>
    </source>
</evidence>
<keyword evidence="2" id="KW-0472">Membrane</keyword>
<dbReference type="EMBL" id="KE343588">
    <property type="protein sequence ID" value="EXB36697.1"/>
    <property type="molecule type" value="Genomic_DNA"/>
</dbReference>
<feature type="chain" id="PRO_5004927762" evidence="3">
    <location>
        <begin position="20"/>
        <end position="155"/>
    </location>
</feature>
<dbReference type="PANTHER" id="PTHR34558">
    <property type="entry name" value="EXPRESSED PROTEIN"/>
    <property type="match status" value="1"/>
</dbReference>
<name>W9QQS8_9ROSA</name>
<dbReference type="PANTHER" id="PTHR34558:SF9">
    <property type="entry name" value="F3L24.15 PROTEIN"/>
    <property type="match status" value="1"/>
</dbReference>
<sequence>MAQLLLLCLILANAHVGLALANEKAHHHHQTMAHSGSEPFSNPPAPTPSKAEPPMIRKLAKHQNEVAKSSDSPSPSPNKENASKAEENGLAMIEHNVGVQIQNVHLSNKHHRSMDRSVAGGGVILGGLATTFLVAVFCYIRATGRHKNETSSAGL</sequence>
<feature type="transmembrane region" description="Helical" evidence="2">
    <location>
        <begin position="118"/>
        <end position="140"/>
    </location>
</feature>
<gene>
    <name evidence="4" type="ORF">L484_016948</name>
</gene>
<protein>
    <submittedName>
        <fullName evidence="4">Uncharacterized protein</fullName>
    </submittedName>
</protein>
<evidence type="ECO:0000256" key="1">
    <source>
        <dbReference type="SAM" id="MobiDB-lite"/>
    </source>
</evidence>
<evidence type="ECO:0000313" key="5">
    <source>
        <dbReference type="Proteomes" id="UP000030645"/>
    </source>
</evidence>
<dbReference type="eggNOG" id="ENOG502S9AE">
    <property type="taxonomic scope" value="Eukaryota"/>
</dbReference>
<keyword evidence="2" id="KW-1133">Transmembrane helix</keyword>
<keyword evidence="5" id="KW-1185">Reference proteome</keyword>
<feature type="signal peptide" evidence="3">
    <location>
        <begin position="1"/>
        <end position="19"/>
    </location>
</feature>
<organism evidence="4 5">
    <name type="scientific">Morus notabilis</name>
    <dbReference type="NCBI Taxonomy" id="981085"/>
    <lineage>
        <taxon>Eukaryota</taxon>
        <taxon>Viridiplantae</taxon>
        <taxon>Streptophyta</taxon>
        <taxon>Embryophyta</taxon>
        <taxon>Tracheophyta</taxon>
        <taxon>Spermatophyta</taxon>
        <taxon>Magnoliopsida</taxon>
        <taxon>eudicotyledons</taxon>
        <taxon>Gunneridae</taxon>
        <taxon>Pentapetalae</taxon>
        <taxon>rosids</taxon>
        <taxon>fabids</taxon>
        <taxon>Rosales</taxon>
        <taxon>Moraceae</taxon>
        <taxon>Moreae</taxon>
        <taxon>Morus</taxon>
    </lineage>
</organism>
<dbReference type="Proteomes" id="UP000030645">
    <property type="component" value="Unassembled WGS sequence"/>
</dbReference>
<reference evidence="5" key="1">
    <citation type="submission" date="2013-01" db="EMBL/GenBank/DDBJ databases">
        <title>Draft Genome Sequence of a Mulberry Tree, Morus notabilis C.K. Schneid.</title>
        <authorList>
            <person name="He N."/>
            <person name="Zhao S."/>
        </authorList>
    </citation>
    <scope>NUCLEOTIDE SEQUENCE</scope>
</reference>
<dbReference type="STRING" id="981085.W9QQS8"/>
<feature type="region of interest" description="Disordered" evidence="1">
    <location>
        <begin position="27"/>
        <end position="86"/>
    </location>
</feature>
<proteinExistence type="predicted"/>
<dbReference type="AlphaFoldDB" id="W9QQS8"/>